<protein>
    <submittedName>
        <fullName evidence="1">Uncharacterized protein</fullName>
    </submittedName>
</protein>
<sequence length="121" mass="13132">MDYFAPCCPTRLGENIFEYDHGCGFMFCFTNDIAMAEAYPGCISNLTNMKLTDIGANGADAKNITDNRNSTNIMCEYVDYDSLRAGAKKMSDGSPRPGGGVWRAALASVVVLGLAQFFLSF</sequence>
<dbReference type="AlphaFoldDB" id="A0A507B085"/>
<comment type="caution">
    <text evidence="1">The sequence shown here is derived from an EMBL/GenBank/DDBJ whole genome shotgun (WGS) entry which is preliminary data.</text>
</comment>
<organism evidence="1 2">
    <name type="scientific">Thyridium curvatum</name>
    <dbReference type="NCBI Taxonomy" id="1093900"/>
    <lineage>
        <taxon>Eukaryota</taxon>
        <taxon>Fungi</taxon>
        <taxon>Dikarya</taxon>
        <taxon>Ascomycota</taxon>
        <taxon>Pezizomycotina</taxon>
        <taxon>Sordariomycetes</taxon>
        <taxon>Sordariomycetidae</taxon>
        <taxon>Thyridiales</taxon>
        <taxon>Thyridiaceae</taxon>
        <taxon>Thyridium</taxon>
    </lineage>
</organism>
<keyword evidence="2" id="KW-1185">Reference proteome</keyword>
<evidence type="ECO:0000313" key="2">
    <source>
        <dbReference type="Proteomes" id="UP000319257"/>
    </source>
</evidence>
<dbReference type="GeneID" id="41973733"/>
<proteinExistence type="predicted"/>
<dbReference type="RefSeq" id="XP_030995024.1">
    <property type="nucleotide sequence ID" value="XM_031140903.1"/>
</dbReference>
<dbReference type="Proteomes" id="UP000319257">
    <property type="component" value="Unassembled WGS sequence"/>
</dbReference>
<evidence type="ECO:0000313" key="1">
    <source>
        <dbReference type="EMBL" id="TPX13313.1"/>
    </source>
</evidence>
<accession>A0A507B085</accession>
<dbReference type="InParanoid" id="A0A507B085"/>
<name>A0A507B085_9PEZI</name>
<gene>
    <name evidence="1" type="ORF">E0L32_006286</name>
</gene>
<reference evidence="1 2" key="1">
    <citation type="submission" date="2019-06" db="EMBL/GenBank/DDBJ databases">
        <title>Draft genome sequence of the filamentous fungus Phialemoniopsis curvata isolated from diesel fuel.</title>
        <authorList>
            <person name="Varaljay V.A."/>
            <person name="Lyon W.J."/>
            <person name="Crouch A.L."/>
            <person name="Drake C.E."/>
            <person name="Hollomon J.M."/>
            <person name="Nadeau L.J."/>
            <person name="Nunn H.S."/>
            <person name="Stevenson B.S."/>
            <person name="Bojanowski C.L."/>
            <person name="Crookes-Goodson W.J."/>
        </authorList>
    </citation>
    <scope>NUCLEOTIDE SEQUENCE [LARGE SCALE GENOMIC DNA]</scope>
    <source>
        <strain evidence="1 2">D216</strain>
    </source>
</reference>
<dbReference type="EMBL" id="SKBQ01000035">
    <property type="protein sequence ID" value="TPX13313.1"/>
    <property type="molecule type" value="Genomic_DNA"/>
</dbReference>